<dbReference type="EMBL" id="JANHOG010000829">
    <property type="protein sequence ID" value="KAJ3551255.1"/>
    <property type="molecule type" value="Genomic_DNA"/>
</dbReference>
<gene>
    <name evidence="1" type="ORF">NM688_g4810</name>
</gene>
<name>A0ACC1T1X8_9APHY</name>
<sequence>MFSLRTGLSAVFALALTFSSGVKAQLESGNYTIYATGQPKSIMGTLIQPTPVTSTVSNLDDFAEWPAEWYTWTITKLPGLPNNYTFMLNGRYSLLGLPDIYLGQDVSEEETQVWSLEQSPEFSNQYKILTADGTKKWAFPALIFPTVILQVHPVAPDSTEYIPGQTAVDLFEFDPA</sequence>
<keyword evidence="2" id="KW-1185">Reference proteome</keyword>
<accession>A0ACC1T1X8</accession>
<proteinExistence type="predicted"/>
<dbReference type="Proteomes" id="UP001148662">
    <property type="component" value="Unassembled WGS sequence"/>
</dbReference>
<organism evidence="1 2">
    <name type="scientific">Phlebia brevispora</name>
    <dbReference type="NCBI Taxonomy" id="194682"/>
    <lineage>
        <taxon>Eukaryota</taxon>
        <taxon>Fungi</taxon>
        <taxon>Dikarya</taxon>
        <taxon>Basidiomycota</taxon>
        <taxon>Agaricomycotina</taxon>
        <taxon>Agaricomycetes</taxon>
        <taxon>Polyporales</taxon>
        <taxon>Meruliaceae</taxon>
        <taxon>Phlebia</taxon>
    </lineage>
</organism>
<comment type="caution">
    <text evidence="1">The sequence shown here is derived from an EMBL/GenBank/DDBJ whole genome shotgun (WGS) entry which is preliminary data.</text>
</comment>
<protein>
    <submittedName>
        <fullName evidence="1">Uncharacterized protein</fullName>
    </submittedName>
</protein>
<evidence type="ECO:0000313" key="1">
    <source>
        <dbReference type="EMBL" id="KAJ3551255.1"/>
    </source>
</evidence>
<evidence type="ECO:0000313" key="2">
    <source>
        <dbReference type="Proteomes" id="UP001148662"/>
    </source>
</evidence>
<reference evidence="1" key="1">
    <citation type="submission" date="2022-07" db="EMBL/GenBank/DDBJ databases">
        <title>Genome Sequence of Phlebia brevispora.</title>
        <authorList>
            <person name="Buettner E."/>
        </authorList>
    </citation>
    <scope>NUCLEOTIDE SEQUENCE</scope>
    <source>
        <strain evidence="1">MPL23</strain>
    </source>
</reference>